<dbReference type="InterPro" id="IPR025714">
    <property type="entry name" value="Methyltranfer_dom"/>
</dbReference>
<name>H2YK65_CIOSA</name>
<reference evidence="2" key="2">
    <citation type="submission" date="2025-08" db="UniProtKB">
        <authorList>
            <consortium name="Ensembl"/>
        </authorList>
    </citation>
    <scope>IDENTIFICATION</scope>
</reference>
<keyword evidence="3" id="KW-1185">Reference proteome</keyword>
<dbReference type="InterPro" id="IPR026913">
    <property type="entry name" value="METTL24"/>
</dbReference>
<evidence type="ECO:0000259" key="1">
    <source>
        <dbReference type="Pfam" id="PF13383"/>
    </source>
</evidence>
<dbReference type="InParanoid" id="H2YK65"/>
<protein>
    <recommendedName>
        <fullName evidence="1">Methyltransferase domain-containing protein</fullName>
    </recommendedName>
</protein>
<dbReference type="Pfam" id="PF13383">
    <property type="entry name" value="Methyltransf_22"/>
    <property type="match status" value="1"/>
</dbReference>
<dbReference type="AlphaFoldDB" id="H2YK65"/>
<dbReference type="Proteomes" id="UP000007875">
    <property type="component" value="Unassembled WGS sequence"/>
</dbReference>
<dbReference type="HOGENOM" id="CLU_2351915_0_0_1"/>
<proteinExistence type="predicted"/>
<evidence type="ECO:0000313" key="3">
    <source>
        <dbReference type="Proteomes" id="UP000007875"/>
    </source>
</evidence>
<sequence>IVSGRFETNLSPEAEFDRIWKYVNQRQYNCKESEYLGGKDTQGGKSYDLCIEDKFWPIRKNPDQKCLMYSFGIGNDWTFEDGIAKRGCEVHLFDPSK</sequence>
<dbReference type="Ensembl" id="ENSCSAVT00000005792.1">
    <property type="protein sequence ID" value="ENSCSAVP00000005717.1"/>
    <property type="gene ID" value="ENSCSAVG00000003402.1"/>
</dbReference>
<evidence type="ECO:0000313" key="2">
    <source>
        <dbReference type="Ensembl" id="ENSCSAVP00000005717.1"/>
    </source>
</evidence>
<reference evidence="2" key="3">
    <citation type="submission" date="2025-09" db="UniProtKB">
        <authorList>
            <consortium name="Ensembl"/>
        </authorList>
    </citation>
    <scope>IDENTIFICATION</scope>
</reference>
<feature type="domain" description="Methyltransferase" evidence="1">
    <location>
        <begin position="25"/>
        <end position="95"/>
    </location>
</feature>
<dbReference type="GeneTree" id="ENSGT00940000170213"/>
<dbReference type="PANTHER" id="PTHR32026">
    <property type="entry name" value="METHYLTRANSFERASE-LIKE PROTEIN 24"/>
    <property type="match status" value="1"/>
</dbReference>
<accession>H2YK65</accession>
<reference evidence="3" key="1">
    <citation type="submission" date="2003-08" db="EMBL/GenBank/DDBJ databases">
        <authorList>
            <person name="Birren B."/>
            <person name="Nusbaum C."/>
            <person name="Abebe A."/>
            <person name="Abouelleil A."/>
            <person name="Adekoya E."/>
            <person name="Ait-zahra M."/>
            <person name="Allen N."/>
            <person name="Allen T."/>
            <person name="An P."/>
            <person name="Anderson M."/>
            <person name="Anderson S."/>
            <person name="Arachchi H."/>
            <person name="Armbruster J."/>
            <person name="Bachantsang P."/>
            <person name="Baldwin J."/>
            <person name="Barry A."/>
            <person name="Bayul T."/>
            <person name="Blitshsteyn B."/>
            <person name="Bloom T."/>
            <person name="Blye J."/>
            <person name="Boguslavskiy L."/>
            <person name="Borowsky M."/>
            <person name="Boukhgalter B."/>
            <person name="Brunache A."/>
            <person name="Butler J."/>
            <person name="Calixte N."/>
            <person name="Calvo S."/>
            <person name="Camarata J."/>
            <person name="Campo K."/>
            <person name="Chang J."/>
            <person name="Cheshatsang Y."/>
            <person name="Citroen M."/>
            <person name="Collymore A."/>
            <person name="Considine T."/>
            <person name="Cook A."/>
            <person name="Cooke P."/>
            <person name="Corum B."/>
            <person name="Cuomo C."/>
            <person name="David R."/>
            <person name="Dawoe T."/>
            <person name="Degray S."/>
            <person name="Dodge S."/>
            <person name="Dooley K."/>
            <person name="Dorje P."/>
            <person name="Dorjee K."/>
            <person name="Dorris L."/>
            <person name="Duffey N."/>
            <person name="Dupes A."/>
            <person name="Elkins T."/>
            <person name="Engels R."/>
            <person name="Erickson J."/>
            <person name="Farina A."/>
            <person name="Faro S."/>
            <person name="Ferreira P."/>
            <person name="Fischer H."/>
            <person name="Fitzgerald M."/>
            <person name="Foley K."/>
            <person name="Gage D."/>
            <person name="Galagan J."/>
            <person name="Gearin G."/>
            <person name="Gnerre S."/>
            <person name="Gnirke A."/>
            <person name="Goyette A."/>
            <person name="Graham J."/>
            <person name="Grandbois E."/>
            <person name="Gyaltsen K."/>
            <person name="Hafez N."/>
            <person name="Hagopian D."/>
            <person name="Hagos B."/>
            <person name="Hall J."/>
            <person name="Hatcher B."/>
            <person name="Heller A."/>
            <person name="Higgins H."/>
            <person name="Honan T."/>
            <person name="Horn A."/>
            <person name="Houde N."/>
            <person name="Hughes L."/>
            <person name="Hulme W."/>
            <person name="Husby E."/>
            <person name="Iliev I."/>
            <person name="Jaffe D."/>
            <person name="Jones C."/>
            <person name="Kamal M."/>
            <person name="Kamat A."/>
            <person name="Kamvysselis M."/>
            <person name="Karlsson E."/>
            <person name="Kells C."/>
            <person name="Kieu A."/>
            <person name="Kisner P."/>
            <person name="Kodira C."/>
            <person name="Kulbokas E."/>
            <person name="Labutti K."/>
            <person name="Lama D."/>
            <person name="Landers T."/>
            <person name="Leger J."/>
            <person name="Levine S."/>
            <person name="Lewis D."/>
            <person name="Lewis T."/>
            <person name="Lindblad-toh K."/>
            <person name="Liu X."/>
            <person name="Lokyitsang T."/>
            <person name="Lokyitsang Y."/>
            <person name="Lucien O."/>
            <person name="Lui A."/>
            <person name="Ma L.J."/>
            <person name="Mabbitt R."/>
            <person name="Macdonald J."/>
            <person name="Maclean C."/>
            <person name="Major J."/>
            <person name="Manning J."/>
            <person name="Marabella R."/>
            <person name="Maru K."/>
            <person name="Matthews C."/>
            <person name="Mauceli E."/>
            <person name="Mccarthy M."/>
            <person name="Mcdonough S."/>
            <person name="Mcghee T."/>
            <person name="Meldrim J."/>
            <person name="Meneus L."/>
            <person name="Mesirov J."/>
            <person name="Mihalev A."/>
            <person name="Mihova T."/>
            <person name="Mikkelsen T."/>
            <person name="Mlenga V."/>
            <person name="Moru K."/>
            <person name="Mozes J."/>
            <person name="Mulrain L."/>
            <person name="Munson G."/>
            <person name="Naylor J."/>
            <person name="Newes C."/>
            <person name="Nguyen C."/>
            <person name="Nguyen N."/>
            <person name="Nguyen T."/>
            <person name="Nicol R."/>
            <person name="Nielsen C."/>
            <person name="Nizzari M."/>
            <person name="Norbu C."/>
            <person name="Norbu N."/>
            <person name="O'donnell P."/>
            <person name="Okoawo O."/>
            <person name="O'leary S."/>
            <person name="Omotosho B."/>
            <person name="O'neill K."/>
            <person name="Osman S."/>
            <person name="Parker S."/>
            <person name="Perrin D."/>
            <person name="Phunkhang P."/>
            <person name="Piqani B."/>
            <person name="Purcell S."/>
            <person name="Rachupka T."/>
            <person name="Ramasamy U."/>
            <person name="Rameau R."/>
            <person name="Ray V."/>
            <person name="Raymond C."/>
            <person name="Retta R."/>
            <person name="Richardson S."/>
            <person name="Rise C."/>
            <person name="Rodriguez J."/>
            <person name="Rogers J."/>
            <person name="Rogov P."/>
            <person name="Rutman M."/>
            <person name="Schupbach R."/>
            <person name="Seaman C."/>
            <person name="Settipalli S."/>
            <person name="Sharpe T."/>
            <person name="Sheridan J."/>
            <person name="Sherpa N."/>
            <person name="Shi J."/>
            <person name="Smirnov S."/>
            <person name="Smith C."/>
            <person name="Sougnez C."/>
            <person name="Spencer B."/>
            <person name="Stalker J."/>
            <person name="Stange-thomann N."/>
            <person name="Stavropoulos S."/>
            <person name="Stetson K."/>
            <person name="Stone C."/>
            <person name="Stone S."/>
            <person name="Stubbs M."/>
            <person name="Talamas J."/>
            <person name="Tchuinga P."/>
            <person name="Tenzing P."/>
            <person name="Tesfaye S."/>
            <person name="Theodore J."/>
            <person name="Thoulutsang Y."/>
            <person name="Topham K."/>
            <person name="Towey S."/>
            <person name="Tsamla T."/>
            <person name="Tsomo N."/>
            <person name="Vallee D."/>
            <person name="Vassiliev H."/>
            <person name="Venkataraman V."/>
            <person name="Vinson J."/>
            <person name="Vo A."/>
            <person name="Wade C."/>
            <person name="Wang S."/>
            <person name="Wangchuk T."/>
            <person name="Wangdi T."/>
            <person name="Whittaker C."/>
            <person name="Wilkinson J."/>
            <person name="Wu Y."/>
            <person name="Wyman D."/>
            <person name="Yadav S."/>
            <person name="Yang S."/>
            <person name="Yang X."/>
            <person name="Yeager S."/>
            <person name="Yee E."/>
            <person name="Young G."/>
            <person name="Zainoun J."/>
            <person name="Zembeck L."/>
            <person name="Zimmer A."/>
            <person name="Zody M."/>
            <person name="Lander E."/>
        </authorList>
    </citation>
    <scope>NUCLEOTIDE SEQUENCE [LARGE SCALE GENOMIC DNA]</scope>
</reference>
<dbReference type="PANTHER" id="PTHR32026:SF10">
    <property type="entry name" value="METHYLTRANSFERASE-LIKE PROTEIN 24-RELATED"/>
    <property type="match status" value="1"/>
</dbReference>
<organism evidence="2 3">
    <name type="scientific">Ciona savignyi</name>
    <name type="common">Pacific transparent sea squirt</name>
    <dbReference type="NCBI Taxonomy" id="51511"/>
    <lineage>
        <taxon>Eukaryota</taxon>
        <taxon>Metazoa</taxon>
        <taxon>Chordata</taxon>
        <taxon>Tunicata</taxon>
        <taxon>Ascidiacea</taxon>
        <taxon>Phlebobranchia</taxon>
        <taxon>Cionidae</taxon>
        <taxon>Ciona</taxon>
    </lineage>
</organism>